<name>A0AAP2AFW0_LELAM</name>
<feature type="signal peptide" evidence="1">
    <location>
        <begin position="1"/>
        <end position="30"/>
    </location>
</feature>
<dbReference type="RefSeq" id="WP_202666250.1">
    <property type="nucleotide sequence ID" value="NZ_JAENMR010000010.1"/>
</dbReference>
<dbReference type="Proteomes" id="UP000653275">
    <property type="component" value="Unassembled WGS sequence"/>
</dbReference>
<evidence type="ECO:0000313" key="3">
    <source>
        <dbReference type="Proteomes" id="UP000653275"/>
    </source>
</evidence>
<dbReference type="EMBL" id="JAENMS010000010">
    <property type="protein sequence ID" value="MBL5936338.1"/>
    <property type="molecule type" value="Genomic_DNA"/>
</dbReference>
<gene>
    <name evidence="2" type="ORF">I7V27_18005</name>
</gene>
<protein>
    <submittedName>
        <fullName evidence="2">Uncharacterized protein</fullName>
    </submittedName>
</protein>
<proteinExistence type="predicted"/>
<dbReference type="AlphaFoldDB" id="A0AAP2AFW0"/>
<organism evidence="2 3">
    <name type="scientific">Lelliottia amnigena</name>
    <name type="common">Enterobacter amnigenus</name>
    <dbReference type="NCBI Taxonomy" id="61646"/>
    <lineage>
        <taxon>Bacteria</taxon>
        <taxon>Pseudomonadati</taxon>
        <taxon>Pseudomonadota</taxon>
        <taxon>Gammaproteobacteria</taxon>
        <taxon>Enterobacterales</taxon>
        <taxon>Enterobacteriaceae</taxon>
        <taxon>Lelliottia</taxon>
    </lineage>
</organism>
<comment type="caution">
    <text evidence="2">The sequence shown here is derived from an EMBL/GenBank/DDBJ whole genome shotgun (WGS) entry which is preliminary data.</text>
</comment>
<keyword evidence="1" id="KW-0732">Signal</keyword>
<evidence type="ECO:0000313" key="2">
    <source>
        <dbReference type="EMBL" id="MBL5936338.1"/>
    </source>
</evidence>
<reference evidence="2" key="1">
    <citation type="submission" date="2020-12" db="EMBL/GenBank/DDBJ databases">
        <title>Draft genome sequence of Enterobacter spp., Lelliottia spp. and Serratia spp. isolated from drinking water reservoirs and lakes.</title>
        <authorList>
            <person name="Reitter C."/>
            <person name="Neuhaus K."/>
            <person name="Huegler M."/>
        </authorList>
    </citation>
    <scope>NUCLEOTIDE SEQUENCE</scope>
    <source>
        <strain evidence="2">TZW15</strain>
    </source>
</reference>
<evidence type="ECO:0000256" key="1">
    <source>
        <dbReference type="SAM" id="SignalP"/>
    </source>
</evidence>
<sequence length="101" mass="10665">MTYGSQHTYGAIPVNSALMALLRLSGGAYAADCSTVEEMDAADTAIASLQNRQGVNWFSKNFRQCDGGYIAEGVSSVVVRLLVENGKSTGQLGVMTTQQGQ</sequence>
<feature type="chain" id="PRO_5042820043" evidence="1">
    <location>
        <begin position="31"/>
        <end position="101"/>
    </location>
</feature>
<accession>A0AAP2AFW0</accession>